<evidence type="ECO:0000256" key="4">
    <source>
        <dbReference type="ARBA" id="ARBA00022771"/>
    </source>
</evidence>
<name>A0A7R8W325_9CRUS</name>
<organism evidence="9">
    <name type="scientific">Cyprideis torosa</name>
    <dbReference type="NCBI Taxonomy" id="163714"/>
    <lineage>
        <taxon>Eukaryota</taxon>
        <taxon>Metazoa</taxon>
        <taxon>Ecdysozoa</taxon>
        <taxon>Arthropoda</taxon>
        <taxon>Crustacea</taxon>
        <taxon>Oligostraca</taxon>
        <taxon>Ostracoda</taxon>
        <taxon>Podocopa</taxon>
        <taxon>Podocopida</taxon>
        <taxon>Cytherocopina</taxon>
        <taxon>Cytheroidea</taxon>
        <taxon>Cytherideidae</taxon>
        <taxon>Cyprideis</taxon>
    </lineage>
</organism>
<dbReference type="InterPro" id="IPR036236">
    <property type="entry name" value="Znf_C2H2_sf"/>
</dbReference>
<evidence type="ECO:0000313" key="9">
    <source>
        <dbReference type="EMBL" id="CAD7223852.1"/>
    </source>
</evidence>
<keyword evidence="2" id="KW-0479">Metal-binding</keyword>
<evidence type="ECO:0000256" key="8">
    <source>
        <dbReference type="ARBA" id="ARBA00023242"/>
    </source>
</evidence>
<dbReference type="SUPFAM" id="SSF57667">
    <property type="entry name" value="beta-beta-alpha zinc fingers"/>
    <property type="match status" value="2"/>
</dbReference>
<evidence type="ECO:0000256" key="3">
    <source>
        <dbReference type="ARBA" id="ARBA00022737"/>
    </source>
</evidence>
<gene>
    <name evidence="9" type="ORF">CTOB1V02_LOCUS1829</name>
</gene>
<dbReference type="FunFam" id="3.30.160.60:FF:000100">
    <property type="entry name" value="Zinc finger 45-like"/>
    <property type="match status" value="1"/>
</dbReference>
<dbReference type="PANTHER" id="PTHR24394:SF48">
    <property type="entry name" value="ZINC FINGER PROTEIN 771"/>
    <property type="match status" value="1"/>
</dbReference>
<keyword evidence="3" id="KW-0677">Repeat</keyword>
<sequence length="224" mass="25936">MLRRKVFVNGVWKFPCTKCPRSYLRWNSLLKHLRLECGKEPQFCCTLCDKKVYQKIHLKYHMMTQHNAGQDVFSFEANGAIPVQDADVTTDFSEDFVVMLFMNAAKIPNFVAHYGQDVFSFEANGAIPVQDADGTIDFSGAFVVIPRMNVAKIPNFLVVFAAESRILTRGEWRFPCPDCGRTYRFYSGVYRHRRLECGKEPQFACDRCDKRFSQKDNLKSHYAR</sequence>
<keyword evidence="5" id="KW-0862">Zinc</keyword>
<reference evidence="9" key="1">
    <citation type="submission" date="2020-11" db="EMBL/GenBank/DDBJ databases">
        <authorList>
            <person name="Tran Van P."/>
        </authorList>
    </citation>
    <scope>NUCLEOTIDE SEQUENCE</scope>
</reference>
<dbReference type="Pfam" id="PF00096">
    <property type="entry name" value="zf-C2H2"/>
    <property type="match status" value="2"/>
</dbReference>
<evidence type="ECO:0000256" key="7">
    <source>
        <dbReference type="ARBA" id="ARBA00023163"/>
    </source>
</evidence>
<proteinExistence type="predicted"/>
<evidence type="ECO:0000256" key="2">
    <source>
        <dbReference type="ARBA" id="ARBA00022723"/>
    </source>
</evidence>
<protein>
    <submittedName>
        <fullName evidence="9">Uncharacterized protein</fullName>
    </submittedName>
</protein>
<dbReference type="AlphaFoldDB" id="A0A7R8W325"/>
<evidence type="ECO:0000256" key="5">
    <source>
        <dbReference type="ARBA" id="ARBA00022833"/>
    </source>
</evidence>
<keyword evidence="7" id="KW-0804">Transcription</keyword>
<evidence type="ECO:0000256" key="6">
    <source>
        <dbReference type="ARBA" id="ARBA00023015"/>
    </source>
</evidence>
<dbReference type="InterPro" id="IPR013087">
    <property type="entry name" value="Znf_C2H2_type"/>
</dbReference>
<keyword evidence="4" id="KW-0863">Zinc-finger</keyword>
<dbReference type="GO" id="GO:0003677">
    <property type="term" value="F:DNA binding"/>
    <property type="evidence" value="ECO:0007669"/>
    <property type="project" value="UniProtKB-KW"/>
</dbReference>
<keyword evidence="8" id="KW-0539">Nucleus</keyword>
<dbReference type="PROSITE" id="PS50157">
    <property type="entry name" value="ZINC_FINGER_C2H2_2"/>
    <property type="match status" value="4"/>
</dbReference>
<feature type="non-terminal residue" evidence="9">
    <location>
        <position position="1"/>
    </location>
</feature>
<dbReference type="OrthoDB" id="3437960at2759"/>
<dbReference type="PROSITE" id="PS00028">
    <property type="entry name" value="ZINC_FINGER_C2H2_1"/>
    <property type="match status" value="1"/>
</dbReference>
<accession>A0A7R8W325</accession>
<dbReference type="SMART" id="SM00355">
    <property type="entry name" value="ZnF_C2H2"/>
    <property type="match status" value="4"/>
</dbReference>
<dbReference type="GO" id="GO:0000981">
    <property type="term" value="F:DNA-binding transcription factor activity, RNA polymerase II-specific"/>
    <property type="evidence" value="ECO:0007669"/>
    <property type="project" value="TreeGrafter"/>
</dbReference>
<comment type="subcellular location">
    <subcellularLocation>
        <location evidence="1">Nucleus</location>
    </subcellularLocation>
</comment>
<keyword evidence="6" id="KW-0805">Transcription regulation</keyword>
<dbReference type="Gene3D" id="3.30.160.60">
    <property type="entry name" value="Classic Zinc Finger"/>
    <property type="match status" value="2"/>
</dbReference>
<dbReference type="EMBL" id="OB660265">
    <property type="protein sequence ID" value="CAD7223852.1"/>
    <property type="molecule type" value="Genomic_DNA"/>
</dbReference>
<dbReference type="PANTHER" id="PTHR24394">
    <property type="entry name" value="ZINC FINGER PROTEIN"/>
    <property type="match status" value="1"/>
</dbReference>
<dbReference type="GO" id="GO:0005634">
    <property type="term" value="C:nucleus"/>
    <property type="evidence" value="ECO:0007669"/>
    <property type="project" value="UniProtKB-SubCell"/>
</dbReference>
<evidence type="ECO:0000256" key="1">
    <source>
        <dbReference type="ARBA" id="ARBA00004123"/>
    </source>
</evidence>
<dbReference type="GO" id="GO:0008270">
    <property type="term" value="F:zinc ion binding"/>
    <property type="evidence" value="ECO:0007669"/>
    <property type="project" value="UniProtKB-KW"/>
</dbReference>